<dbReference type="Proteomes" id="UP000887576">
    <property type="component" value="Unplaced"/>
</dbReference>
<protein>
    <submittedName>
        <fullName evidence="2">Uncharacterized protein</fullName>
    </submittedName>
</protein>
<accession>A0AC34PWC1</accession>
<reference evidence="2" key="1">
    <citation type="submission" date="2022-11" db="UniProtKB">
        <authorList>
            <consortium name="WormBaseParasite"/>
        </authorList>
    </citation>
    <scope>IDENTIFICATION</scope>
</reference>
<evidence type="ECO:0000313" key="2">
    <source>
        <dbReference type="WBParaSite" id="JU765_v2.g10621.t1"/>
    </source>
</evidence>
<sequence>MANVQHAIVRDDAAGIQKLIPLVDNCISFFTLEHAFPYACGLNYIIDGNVIPLGTNENKTRFLMPAVDLASTIFKVEYKPFRSISTVYGKSGSVVDCVAKGIETPLFITAVEDLTGVQRGIHVVDNCIFLNTFYESYGTQYRLEYEFKDGDFKGKRCIFDVDSTNTKYLCPPLGWVGKTYHIAPKSVCLQSPVAADVVIKSPIALEPVRHQYVSVDSLRMYKEVKQYIMYEKFGDIKICFTVIAKNFAISFYHGHHQDWEKGTEVTLYNQDEVKFSAKCCVLDAKKNYVVVESVEPFVSVSPVAVSPRRLESYILFGYPYGNNEIQGLKGVIPGGKADDRRLLKGPSGNLLGFNGGPLFNHNGELLGINVENEFHIQPFDARKELSSTHPTSSIIIPLYDLIVDPKSALFRIDVRDSLKSQA</sequence>
<proteinExistence type="predicted"/>
<organism evidence="1 2">
    <name type="scientific">Panagrolaimus sp. JU765</name>
    <dbReference type="NCBI Taxonomy" id="591449"/>
    <lineage>
        <taxon>Eukaryota</taxon>
        <taxon>Metazoa</taxon>
        <taxon>Ecdysozoa</taxon>
        <taxon>Nematoda</taxon>
        <taxon>Chromadorea</taxon>
        <taxon>Rhabditida</taxon>
        <taxon>Tylenchina</taxon>
        <taxon>Panagrolaimomorpha</taxon>
        <taxon>Panagrolaimoidea</taxon>
        <taxon>Panagrolaimidae</taxon>
        <taxon>Panagrolaimus</taxon>
    </lineage>
</organism>
<evidence type="ECO:0000313" key="1">
    <source>
        <dbReference type="Proteomes" id="UP000887576"/>
    </source>
</evidence>
<name>A0AC34PWC1_9BILA</name>
<dbReference type="WBParaSite" id="JU765_v2.g10621.t1">
    <property type="protein sequence ID" value="JU765_v2.g10621.t1"/>
    <property type="gene ID" value="JU765_v2.g10621"/>
</dbReference>